<dbReference type="EMBL" id="JAULJQ010000001">
    <property type="protein sequence ID" value="MDO2408624.1"/>
    <property type="molecule type" value="Genomic_DNA"/>
</dbReference>
<keyword evidence="1 3" id="KW-0378">Hydrolase</keyword>
<dbReference type="InterPro" id="IPR000073">
    <property type="entry name" value="AB_hydrolase_1"/>
</dbReference>
<comment type="caution">
    <text evidence="3">The sequence shown here is derived from an EMBL/GenBank/DDBJ whole genome shotgun (WGS) entry which is preliminary data.</text>
</comment>
<dbReference type="GO" id="GO:0016787">
    <property type="term" value="F:hydrolase activity"/>
    <property type="evidence" value="ECO:0007669"/>
    <property type="project" value="UniProtKB-KW"/>
</dbReference>
<dbReference type="PANTHER" id="PTHR43798:SF31">
    <property type="entry name" value="AB HYDROLASE SUPERFAMILY PROTEIN YCLE"/>
    <property type="match status" value="1"/>
</dbReference>
<dbReference type="Proteomes" id="UP001171111">
    <property type="component" value="Unassembled WGS sequence"/>
</dbReference>
<evidence type="ECO:0000256" key="1">
    <source>
        <dbReference type="ARBA" id="ARBA00022801"/>
    </source>
</evidence>
<name>A0ABT8T657_9BACT</name>
<keyword evidence="4" id="KW-1185">Reference proteome</keyword>
<dbReference type="RefSeq" id="WP_302243354.1">
    <property type="nucleotide sequence ID" value="NZ_JAULJQ010000001.1"/>
</dbReference>
<accession>A0ABT8T657</accession>
<gene>
    <name evidence="3" type="ORF">Q2362_00735</name>
</gene>
<evidence type="ECO:0000313" key="4">
    <source>
        <dbReference type="Proteomes" id="UP001171111"/>
    </source>
</evidence>
<sequence>MASREISYNGIKYSISYEIVGRGEEILFLHGWGAKKEVMKKAFGSYFDDFRQIYVDLPGFGASSIEKALVTEQYTGIIREFLASIGSHPLCVVGHSFGGKVASLLAPRVLVLLSSAGIPIKKKFSTRVKIRLFKMFKAMGFGFLWRIFASKDVAGMSATMYETLKNVVNEDFTSVFANCPSRILIFWGAEDSTTPLSCGKKISEIARNCVKFEPLSGDHFFFLTHGESIAANTAALIAQMQDGIAQGKSEEEIDKELNMKGEL</sequence>
<evidence type="ECO:0000313" key="3">
    <source>
        <dbReference type="EMBL" id="MDO2408624.1"/>
    </source>
</evidence>
<reference evidence="3 4" key="1">
    <citation type="submission" date="2023-06" db="EMBL/GenBank/DDBJ databases">
        <title>Campylobacter magnum sp. nov., isolated from cecal contents of domestic pigs (Sus scrofa domesticus).</title>
        <authorList>
            <person name="Papic B."/>
            <person name="Gruntar I."/>
        </authorList>
    </citation>
    <scope>NUCLEOTIDE SEQUENCE [LARGE SCALE GENOMIC DNA]</scope>
    <source>
        <strain evidence="4">34484-21</strain>
    </source>
</reference>
<dbReference type="Pfam" id="PF12697">
    <property type="entry name" value="Abhydrolase_6"/>
    <property type="match status" value="1"/>
</dbReference>
<dbReference type="InterPro" id="IPR029058">
    <property type="entry name" value="AB_hydrolase_fold"/>
</dbReference>
<dbReference type="SUPFAM" id="SSF53474">
    <property type="entry name" value="alpha/beta-Hydrolases"/>
    <property type="match status" value="1"/>
</dbReference>
<dbReference type="Gene3D" id="3.40.50.1820">
    <property type="entry name" value="alpha/beta hydrolase"/>
    <property type="match status" value="1"/>
</dbReference>
<dbReference type="PANTHER" id="PTHR43798">
    <property type="entry name" value="MONOACYLGLYCEROL LIPASE"/>
    <property type="match status" value="1"/>
</dbReference>
<dbReference type="PRINTS" id="PR00111">
    <property type="entry name" value="ABHYDROLASE"/>
</dbReference>
<protein>
    <submittedName>
        <fullName evidence="3">Alpha/beta hydrolase</fullName>
    </submittedName>
</protein>
<organism evidence="3 4">
    <name type="scientific">Campylobacter magnus</name>
    <dbReference type="NCBI Taxonomy" id="3026462"/>
    <lineage>
        <taxon>Bacteria</taxon>
        <taxon>Pseudomonadati</taxon>
        <taxon>Campylobacterota</taxon>
        <taxon>Epsilonproteobacteria</taxon>
        <taxon>Campylobacterales</taxon>
        <taxon>Campylobacteraceae</taxon>
        <taxon>Campylobacter</taxon>
    </lineage>
</organism>
<feature type="domain" description="AB hydrolase-1" evidence="2">
    <location>
        <begin position="26"/>
        <end position="230"/>
    </location>
</feature>
<dbReference type="InterPro" id="IPR050266">
    <property type="entry name" value="AB_hydrolase_sf"/>
</dbReference>
<evidence type="ECO:0000259" key="2">
    <source>
        <dbReference type="Pfam" id="PF12697"/>
    </source>
</evidence>
<proteinExistence type="predicted"/>